<dbReference type="Proteomes" id="UP001283341">
    <property type="component" value="Unassembled WGS sequence"/>
</dbReference>
<accession>A0AAE0ID81</accession>
<protein>
    <submittedName>
        <fullName evidence="3">Uncharacterized protein</fullName>
    </submittedName>
</protein>
<reference evidence="3" key="1">
    <citation type="journal article" date="2023" name="Mol. Phylogenet. Evol.">
        <title>Genome-scale phylogeny and comparative genomics of the fungal order Sordariales.</title>
        <authorList>
            <person name="Hensen N."/>
            <person name="Bonometti L."/>
            <person name="Westerberg I."/>
            <person name="Brannstrom I.O."/>
            <person name="Guillou S."/>
            <person name="Cros-Aarteil S."/>
            <person name="Calhoun S."/>
            <person name="Haridas S."/>
            <person name="Kuo A."/>
            <person name="Mondo S."/>
            <person name="Pangilinan J."/>
            <person name="Riley R."/>
            <person name="LaButti K."/>
            <person name="Andreopoulos B."/>
            <person name="Lipzen A."/>
            <person name="Chen C."/>
            <person name="Yan M."/>
            <person name="Daum C."/>
            <person name="Ng V."/>
            <person name="Clum A."/>
            <person name="Steindorff A."/>
            <person name="Ohm R.A."/>
            <person name="Martin F."/>
            <person name="Silar P."/>
            <person name="Natvig D.O."/>
            <person name="Lalanne C."/>
            <person name="Gautier V."/>
            <person name="Ament-Velasquez S.L."/>
            <person name="Kruys A."/>
            <person name="Hutchinson M.I."/>
            <person name="Powell A.J."/>
            <person name="Barry K."/>
            <person name="Miller A.N."/>
            <person name="Grigoriev I.V."/>
            <person name="Debuchy R."/>
            <person name="Gladieux P."/>
            <person name="Hiltunen Thoren M."/>
            <person name="Johannesson H."/>
        </authorList>
    </citation>
    <scope>NUCLEOTIDE SEQUENCE</scope>
    <source>
        <strain evidence="3">CBS 118394</strain>
    </source>
</reference>
<evidence type="ECO:0000256" key="2">
    <source>
        <dbReference type="SAM" id="SignalP"/>
    </source>
</evidence>
<comment type="caution">
    <text evidence="3">The sequence shown here is derived from an EMBL/GenBank/DDBJ whole genome shotgun (WGS) entry which is preliminary data.</text>
</comment>
<feature type="chain" id="PRO_5042154844" evidence="2">
    <location>
        <begin position="20"/>
        <end position="328"/>
    </location>
</feature>
<proteinExistence type="predicted"/>
<feature type="signal peptide" evidence="2">
    <location>
        <begin position="1"/>
        <end position="19"/>
    </location>
</feature>
<dbReference type="EMBL" id="JAUEDM010000003">
    <property type="protein sequence ID" value="KAK3322859.1"/>
    <property type="molecule type" value="Genomic_DNA"/>
</dbReference>
<sequence>MRLDRVMATAAAMLTLGHSAVLLTSTPSPFGLPANDPPPAVKARDAAGFVDKARIQAQHEGSRVLGKVHVGPVVLETTDGHSWRVNDLASGSVLVSTPSHDDPPVDPPALAPRGEATHCPKLDDKPIVIRQLLPPTSHDGPPVDPPAFVAPKDEVTHLPNIDKPLPFITIRSKPNSQPHHKAATTMPRDDTFDDNSDNEEEEHFVSATNSTTAIIKRDEYGGGNAACIRSYRHSLNDVRWEIDYEHNVDYAGDGCATTDDLHKEFDSHESCGPVWDWTCTPRGKNSRNRAPGVTVSFQSKRMCYDKTLKEVVQEITGMEPKPKCWVFE</sequence>
<evidence type="ECO:0000313" key="4">
    <source>
        <dbReference type="Proteomes" id="UP001283341"/>
    </source>
</evidence>
<keyword evidence="2" id="KW-0732">Signal</keyword>
<reference evidence="3" key="2">
    <citation type="submission" date="2023-06" db="EMBL/GenBank/DDBJ databases">
        <authorList>
            <consortium name="Lawrence Berkeley National Laboratory"/>
            <person name="Haridas S."/>
            <person name="Hensen N."/>
            <person name="Bonometti L."/>
            <person name="Westerberg I."/>
            <person name="Brannstrom I.O."/>
            <person name="Guillou S."/>
            <person name="Cros-Aarteil S."/>
            <person name="Calhoun S."/>
            <person name="Kuo A."/>
            <person name="Mondo S."/>
            <person name="Pangilinan J."/>
            <person name="Riley R."/>
            <person name="Labutti K."/>
            <person name="Andreopoulos B."/>
            <person name="Lipzen A."/>
            <person name="Chen C."/>
            <person name="Yanf M."/>
            <person name="Daum C."/>
            <person name="Ng V."/>
            <person name="Clum A."/>
            <person name="Steindorff A."/>
            <person name="Ohm R."/>
            <person name="Martin F."/>
            <person name="Silar P."/>
            <person name="Natvig D."/>
            <person name="Lalanne C."/>
            <person name="Gautier V."/>
            <person name="Ament-Velasquez S.L."/>
            <person name="Kruys A."/>
            <person name="Hutchinson M.I."/>
            <person name="Powell A.J."/>
            <person name="Barry K."/>
            <person name="Miller A.N."/>
            <person name="Grigoriev I.V."/>
            <person name="Debuchy R."/>
            <person name="Gladieux P."/>
            <person name="Thoren M.H."/>
            <person name="Johannesson H."/>
        </authorList>
    </citation>
    <scope>NUCLEOTIDE SEQUENCE</scope>
    <source>
        <strain evidence="3">CBS 118394</strain>
    </source>
</reference>
<feature type="region of interest" description="Disordered" evidence="1">
    <location>
        <begin position="172"/>
        <end position="197"/>
    </location>
</feature>
<evidence type="ECO:0000256" key="1">
    <source>
        <dbReference type="SAM" id="MobiDB-lite"/>
    </source>
</evidence>
<organism evidence="3 4">
    <name type="scientific">Apodospora peruviana</name>
    <dbReference type="NCBI Taxonomy" id="516989"/>
    <lineage>
        <taxon>Eukaryota</taxon>
        <taxon>Fungi</taxon>
        <taxon>Dikarya</taxon>
        <taxon>Ascomycota</taxon>
        <taxon>Pezizomycotina</taxon>
        <taxon>Sordariomycetes</taxon>
        <taxon>Sordariomycetidae</taxon>
        <taxon>Sordariales</taxon>
        <taxon>Lasiosphaeriaceae</taxon>
        <taxon>Apodospora</taxon>
    </lineage>
</organism>
<dbReference type="AlphaFoldDB" id="A0AAE0ID81"/>
<gene>
    <name evidence="3" type="ORF">B0H66DRAFT_215870</name>
</gene>
<name>A0AAE0ID81_9PEZI</name>
<keyword evidence="4" id="KW-1185">Reference proteome</keyword>
<evidence type="ECO:0000313" key="3">
    <source>
        <dbReference type="EMBL" id="KAK3322859.1"/>
    </source>
</evidence>